<reference evidence="3" key="1">
    <citation type="submission" date="2015-07" db="EMBL/GenBank/DDBJ databases">
        <authorList>
            <person name="Rodrigo-Torres Lidia"/>
            <person name="Arahal R.David."/>
        </authorList>
    </citation>
    <scope>NUCLEOTIDE SEQUENCE [LARGE SCALE GENOMIC DNA]</scope>
    <source>
        <strain evidence="3">CECT 5112</strain>
    </source>
</reference>
<dbReference type="InterPro" id="IPR037523">
    <property type="entry name" value="VOC_core"/>
</dbReference>
<keyword evidence="2" id="KW-0456">Lyase</keyword>
<dbReference type="CDD" id="cd07263">
    <property type="entry name" value="VOC_like"/>
    <property type="match status" value="1"/>
</dbReference>
<evidence type="ECO:0000313" key="3">
    <source>
        <dbReference type="Proteomes" id="UP000053235"/>
    </source>
</evidence>
<feature type="domain" description="VOC" evidence="1">
    <location>
        <begin position="3"/>
        <end position="128"/>
    </location>
</feature>
<dbReference type="PANTHER" id="PTHR36437">
    <property type="entry name" value="GLYOXALASE/BLEOMYCIN RESISTANCE PROTEIN/DIOXYGENASE"/>
    <property type="match status" value="1"/>
</dbReference>
<dbReference type="InterPro" id="IPR004360">
    <property type="entry name" value="Glyas_Fos-R_dOase_dom"/>
</dbReference>
<dbReference type="Proteomes" id="UP000053235">
    <property type="component" value="Unassembled WGS sequence"/>
</dbReference>
<dbReference type="EMBL" id="CXWD01000018">
    <property type="protein sequence ID" value="CTQ74793.1"/>
    <property type="molecule type" value="Genomic_DNA"/>
</dbReference>
<accession>A0A0M7ALZ7</accession>
<dbReference type="GO" id="GO:0016829">
    <property type="term" value="F:lyase activity"/>
    <property type="evidence" value="ECO:0007669"/>
    <property type="project" value="UniProtKB-KW"/>
</dbReference>
<name>A0A0M7ALZ7_9HYPH</name>
<organism evidence="2 3">
    <name type="scientific">Roseibium alexandrii</name>
    <dbReference type="NCBI Taxonomy" id="388408"/>
    <lineage>
        <taxon>Bacteria</taxon>
        <taxon>Pseudomonadati</taxon>
        <taxon>Pseudomonadota</taxon>
        <taxon>Alphaproteobacteria</taxon>
        <taxon>Hyphomicrobiales</taxon>
        <taxon>Stappiaceae</taxon>
        <taxon>Roseibium</taxon>
    </lineage>
</organism>
<gene>
    <name evidence="2" type="ORF">LAX5112_03976</name>
</gene>
<dbReference type="InterPro" id="IPR029068">
    <property type="entry name" value="Glyas_Bleomycin-R_OHBP_Dase"/>
</dbReference>
<dbReference type="SUPFAM" id="SSF54593">
    <property type="entry name" value="Glyoxalase/Bleomycin resistance protein/Dihydroxybiphenyl dioxygenase"/>
    <property type="match status" value="1"/>
</dbReference>
<dbReference type="RefSeq" id="WP_055673271.1">
    <property type="nucleotide sequence ID" value="NZ_CXWD01000018.1"/>
</dbReference>
<dbReference type="PANTHER" id="PTHR36437:SF2">
    <property type="entry name" value="GLYOXALASE_BLEOMYCIN RESISTANCE PROTEIN_DIOXYGENASE"/>
    <property type="match status" value="1"/>
</dbReference>
<sequence>MKQFISAVSLLVPDYDEGLEFYVNVLGCQLIEDTELEPGKRWVLVAPPGSAETRLLLARADGPEQQAAIGNQAGGRVFLFLTTDNFDRDYAAMSEKGVQFLEAPRREPYGTVAVFQDPFGNKWDLIQPA</sequence>
<dbReference type="STRING" id="388408.LAX5112_03976"/>
<dbReference type="OrthoDB" id="9794917at2"/>
<protein>
    <submittedName>
        <fullName evidence="2">Putative enzyme related to lactoylglutathione lyase</fullName>
    </submittedName>
</protein>
<proteinExistence type="predicted"/>
<keyword evidence="3" id="KW-1185">Reference proteome</keyword>
<evidence type="ECO:0000259" key="1">
    <source>
        <dbReference type="PROSITE" id="PS51819"/>
    </source>
</evidence>
<dbReference type="PROSITE" id="PS51819">
    <property type="entry name" value="VOC"/>
    <property type="match status" value="1"/>
</dbReference>
<evidence type="ECO:0000313" key="2">
    <source>
        <dbReference type="EMBL" id="CTQ74793.1"/>
    </source>
</evidence>
<dbReference type="Pfam" id="PF00903">
    <property type="entry name" value="Glyoxalase"/>
    <property type="match status" value="1"/>
</dbReference>
<dbReference type="AlphaFoldDB" id="A0A0M7ALZ7"/>
<dbReference type="Gene3D" id="3.10.180.10">
    <property type="entry name" value="2,3-Dihydroxybiphenyl 1,2-Dioxygenase, domain 1"/>
    <property type="match status" value="1"/>
</dbReference>